<dbReference type="NCBIfam" id="TIGR01618">
    <property type="entry name" value="phage_P_loop"/>
    <property type="match status" value="1"/>
</dbReference>
<evidence type="ECO:0000313" key="2">
    <source>
        <dbReference type="Proteomes" id="UP000028401"/>
    </source>
</evidence>
<dbReference type="PATRIC" id="fig|1415168.3.peg.2149"/>
<gene>
    <name evidence="1" type="ORF">U725_02078</name>
</gene>
<protein>
    <submittedName>
        <fullName evidence="1">Putative phage related protein</fullName>
    </submittedName>
</protein>
<dbReference type="InterPro" id="IPR006505">
    <property type="entry name" value="Phage_nucleotide-bp"/>
</dbReference>
<dbReference type="SUPFAM" id="SSF52540">
    <property type="entry name" value="P-loop containing nucleoside triphosphate hydrolases"/>
    <property type="match status" value="1"/>
</dbReference>
<dbReference type="Proteomes" id="UP000028401">
    <property type="component" value="Unassembled WGS sequence"/>
</dbReference>
<dbReference type="AlphaFoldDB" id="A0A084A911"/>
<sequence>MAIKITKATDINRTENWRVLLYGKPGLGKTSAIKGLAGKTLVLDLDGSSRVLAGLKNVDVISFNREEPIQSMKEFLNESKNLINGYNTLVIDNLTAFEKDWFVARGLNSKNGIRNEIQDYGDYTNYFLRLISKIYSLPINIYATAWESKRDIDLEDGTKLTEYIPDVRNQVLNQLLGLTDVVGRIQVNPATHGRGAILDGSDGVYAKNRLDERIACKIEDLFKFGQQSKQENTENGEQK</sequence>
<dbReference type="InterPro" id="IPR027417">
    <property type="entry name" value="P-loop_NTPase"/>
</dbReference>
<dbReference type="EMBL" id="AZSI01000120">
    <property type="protein sequence ID" value="KEY61790.1"/>
    <property type="molecule type" value="Genomic_DNA"/>
</dbReference>
<dbReference type="Gene3D" id="3.40.50.300">
    <property type="entry name" value="P-loop containing nucleotide triphosphate hydrolases"/>
    <property type="match status" value="1"/>
</dbReference>
<evidence type="ECO:0000313" key="1">
    <source>
        <dbReference type="EMBL" id="KEY61790.1"/>
    </source>
</evidence>
<dbReference type="Pfam" id="PF13479">
    <property type="entry name" value="AAA_24"/>
    <property type="match status" value="1"/>
</dbReference>
<proteinExistence type="predicted"/>
<comment type="caution">
    <text evidence="1">The sequence shown here is derived from an EMBL/GenBank/DDBJ whole genome shotgun (WGS) entry which is preliminary data.</text>
</comment>
<dbReference type="RefSeq" id="WP_042748679.1">
    <property type="nucleotide sequence ID" value="NZ_AZSI01000120.1"/>
</dbReference>
<reference evidence="1 2" key="1">
    <citation type="submission" date="2014-06" db="EMBL/GenBank/DDBJ databases">
        <title>Draft genome sequence of the putrescine producing strain Lactococcus lactis subsp cremoris GE214.</title>
        <authorList>
            <person name="Ladero V."/>
            <person name="Linares D.M."/>
            <person name="del Rio B."/>
            <person name="Mayo B."/>
            <person name="Martin M.C."/>
            <person name="Fernandez M."/>
            <person name="Alvarez M.A."/>
        </authorList>
    </citation>
    <scope>NUCLEOTIDE SEQUENCE [LARGE SCALE GENOMIC DNA]</scope>
    <source>
        <strain evidence="1 2">GE214</strain>
    </source>
</reference>
<name>A0A084A911_LACLC</name>
<organism evidence="1 2">
    <name type="scientific">Lactococcus cremoris subsp. cremoris GE214</name>
    <dbReference type="NCBI Taxonomy" id="1415168"/>
    <lineage>
        <taxon>Bacteria</taxon>
        <taxon>Bacillati</taxon>
        <taxon>Bacillota</taxon>
        <taxon>Bacilli</taxon>
        <taxon>Lactobacillales</taxon>
        <taxon>Streptococcaceae</taxon>
        <taxon>Lactococcus</taxon>
        <taxon>Lactococcus cremoris subsp. cremoris</taxon>
    </lineage>
</organism>
<accession>A0A084A911</accession>